<evidence type="ECO:0000256" key="1">
    <source>
        <dbReference type="ARBA" id="ARBA00004651"/>
    </source>
</evidence>
<protein>
    <submittedName>
        <fullName evidence="8">Homoserine/homoserine lactone efflux protein</fullName>
    </submittedName>
</protein>
<keyword evidence="5 7" id="KW-1133">Transmembrane helix</keyword>
<evidence type="ECO:0000256" key="7">
    <source>
        <dbReference type="SAM" id="Phobius"/>
    </source>
</evidence>
<keyword evidence="4 7" id="KW-0812">Transmembrane</keyword>
<evidence type="ECO:0000256" key="2">
    <source>
        <dbReference type="ARBA" id="ARBA00007928"/>
    </source>
</evidence>
<comment type="caution">
    <text evidence="8">The sequence shown here is derived from an EMBL/GenBank/DDBJ whole genome shotgun (WGS) entry which is preliminary data.</text>
</comment>
<evidence type="ECO:0000256" key="6">
    <source>
        <dbReference type="ARBA" id="ARBA00023136"/>
    </source>
</evidence>
<reference evidence="8 9" key="1">
    <citation type="submission" date="2018-01" db="EMBL/GenBank/DDBJ databases">
        <title>Halomonas endophytica sp. nov., isolated from storage liquid in the stems of Populus euphratica.</title>
        <authorList>
            <person name="Chen C."/>
        </authorList>
    </citation>
    <scope>NUCLEOTIDE SEQUENCE [LARGE SCALE GENOMIC DNA]</scope>
    <source>
        <strain evidence="8 9">MC28</strain>
    </source>
</reference>
<dbReference type="Pfam" id="PF01810">
    <property type="entry name" value="LysE"/>
    <property type="match status" value="1"/>
</dbReference>
<evidence type="ECO:0000256" key="5">
    <source>
        <dbReference type="ARBA" id="ARBA00022989"/>
    </source>
</evidence>
<dbReference type="NCBIfam" id="NF007812">
    <property type="entry name" value="PRK10520.1"/>
    <property type="match status" value="1"/>
</dbReference>
<feature type="transmembrane region" description="Helical" evidence="7">
    <location>
        <begin position="48"/>
        <end position="75"/>
    </location>
</feature>
<dbReference type="Proteomes" id="UP000235803">
    <property type="component" value="Unassembled WGS sequence"/>
</dbReference>
<comment type="similarity">
    <text evidence="2">Belongs to the Rht family.</text>
</comment>
<evidence type="ECO:0000313" key="8">
    <source>
        <dbReference type="EMBL" id="PMR72809.1"/>
    </source>
</evidence>
<dbReference type="GO" id="GO:0042970">
    <property type="term" value="F:homoserine transmembrane transporter activity"/>
    <property type="evidence" value="ECO:0007669"/>
    <property type="project" value="TreeGrafter"/>
</dbReference>
<dbReference type="RefSeq" id="WP_102655031.1">
    <property type="nucleotide sequence ID" value="NZ_PNRF01000041.1"/>
</dbReference>
<comment type="subcellular location">
    <subcellularLocation>
        <location evidence="1">Cell membrane</location>
        <topology evidence="1">Multi-pass membrane protein</topology>
    </subcellularLocation>
</comment>
<keyword evidence="3" id="KW-1003">Cell membrane</keyword>
<gene>
    <name evidence="8" type="ORF">C1H69_19345</name>
</gene>
<keyword evidence="6 7" id="KW-0472">Membrane</keyword>
<sequence>MSISMWLAFLTASVVVSLSPGAGAVNTMNSGINYGLRYSVSTVLGLQLGYAAQILVVAVGLGALLASSTVAFSFIKWAGVAYLMWLGVQKWNTRTSWDVIECRKESSKKLFWKSTLINLTNPKATVFLVALLPQFLSNSSYSYLLQLLVLGTTLLVVDLIVMFCYAALASQFKVFITSGARMKVMNRIFGASFILAAIALSSYNKNS</sequence>
<name>A0A2N7TXA8_9GAMM</name>
<dbReference type="AlphaFoldDB" id="A0A2N7TXA8"/>
<evidence type="ECO:0000256" key="3">
    <source>
        <dbReference type="ARBA" id="ARBA00022475"/>
    </source>
</evidence>
<proteinExistence type="inferred from homology"/>
<dbReference type="OrthoDB" id="9804822at2"/>
<evidence type="ECO:0000256" key="4">
    <source>
        <dbReference type="ARBA" id="ARBA00022692"/>
    </source>
</evidence>
<feature type="transmembrane region" description="Helical" evidence="7">
    <location>
        <begin position="144"/>
        <end position="168"/>
    </location>
</feature>
<feature type="transmembrane region" description="Helical" evidence="7">
    <location>
        <begin position="188"/>
        <end position="204"/>
    </location>
</feature>
<evidence type="ECO:0000313" key="9">
    <source>
        <dbReference type="Proteomes" id="UP000235803"/>
    </source>
</evidence>
<dbReference type="EMBL" id="PNRF01000041">
    <property type="protein sequence ID" value="PMR72809.1"/>
    <property type="molecule type" value="Genomic_DNA"/>
</dbReference>
<dbReference type="PIRSF" id="PIRSF006324">
    <property type="entry name" value="LeuE"/>
    <property type="match status" value="1"/>
</dbReference>
<dbReference type="GO" id="GO:0005886">
    <property type="term" value="C:plasma membrane"/>
    <property type="evidence" value="ECO:0007669"/>
    <property type="project" value="UniProtKB-SubCell"/>
</dbReference>
<dbReference type="PANTHER" id="PTHR30086">
    <property type="entry name" value="ARGININE EXPORTER PROTEIN ARGO"/>
    <property type="match status" value="1"/>
</dbReference>
<organism evidence="8 9">
    <name type="scientific">Billgrantia endophytica</name>
    <dbReference type="NCBI Taxonomy" id="2033802"/>
    <lineage>
        <taxon>Bacteria</taxon>
        <taxon>Pseudomonadati</taxon>
        <taxon>Pseudomonadota</taxon>
        <taxon>Gammaproteobacteria</taxon>
        <taxon>Oceanospirillales</taxon>
        <taxon>Halomonadaceae</taxon>
        <taxon>Billgrantia</taxon>
    </lineage>
</organism>
<keyword evidence="9" id="KW-1185">Reference proteome</keyword>
<accession>A0A2N7TXA8</accession>
<dbReference type="InterPro" id="IPR001123">
    <property type="entry name" value="LeuE-type"/>
</dbReference>
<dbReference type="PANTHER" id="PTHR30086:SF14">
    <property type="entry name" value="HOMOSERINE_HOMOSERINE LACTONE EFFLUX PROTEIN"/>
    <property type="match status" value="1"/>
</dbReference>